<sequence>MAAVQGSLWHVLHRLHPLHQRGRNRPEGLTDRRGWLSSLSGTALLVKPRSKHGLVLYLTWTFTASSVTYLTKTSSHATILESLVGSGENVASASPTISTSTKARARSRVGGGSLSDAGRGRAGANKVAFNFAASALDPVPRQPT</sequence>
<dbReference type="AlphaFoldDB" id="A0AAE1F9T7"/>
<dbReference type="Proteomes" id="UP001286313">
    <property type="component" value="Unassembled WGS sequence"/>
</dbReference>
<keyword evidence="3" id="KW-1185">Reference proteome</keyword>
<gene>
    <name evidence="2" type="ORF">Pcinc_024836</name>
</gene>
<name>A0AAE1F9T7_PETCI</name>
<proteinExistence type="predicted"/>
<feature type="region of interest" description="Disordered" evidence="1">
    <location>
        <begin position="90"/>
        <end position="120"/>
    </location>
</feature>
<evidence type="ECO:0000313" key="3">
    <source>
        <dbReference type="Proteomes" id="UP001286313"/>
    </source>
</evidence>
<protein>
    <submittedName>
        <fullName evidence="2">Uncharacterized protein</fullName>
    </submittedName>
</protein>
<accession>A0AAE1F9T7</accession>
<reference evidence="2" key="1">
    <citation type="submission" date="2023-10" db="EMBL/GenBank/DDBJ databases">
        <title>Genome assemblies of two species of porcelain crab, Petrolisthes cinctipes and Petrolisthes manimaculis (Anomura: Porcellanidae).</title>
        <authorList>
            <person name="Angst P."/>
        </authorList>
    </citation>
    <scope>NUCLEOTIDE SEQUENCE</scope>
    <source>
        <strain evidence="2">PB745_01</strain>
        <tissue evidence="2">Gill</tissue>
    </source>
</reference>
<evidence type="ECO:0000313" key="2">
    <source>
        <dbReference type="EMBL" id="KAK3869893.1"/>
    </source>
</evidence>
<comment type="caution">
    <text evidence="2">The sequence shown here is derived from an EMBL/GenBank/DDBJ whole genome shotgun (WGS) entry which is preliminary data.</text>
</comment>
<dbReference type="EMBL" id="JAWQEG010002762">
    <property type="protein sequence ID" value="KAK3869893.1"/>
    <property type="molecule type" value="Genomic_DNA"/>
</dbReference>
<evidence type="ECO:0000256" key="1">
    <source>
        <dbReference type="SAM" id="MobiDB-lite"/>
    </source>
</evidence>
<feature type="compositionally biased region" description="Polar residues" evidence="1">
    <location>
        <begin position="90"/>
        <end position="102"/>
    </location>
</feature>
<organism evidence="2 3">
    <name type="scientific">Petrolisthes cinctipes</name>
    <name type="common">Flat porcelain crab</name>
    <dbReference type="NCBI Taxonomy" id="88211"/>
    <lineage>
        <taxon>Eukaryota</taxon>
        <taxon>Metazoa</taxon>
        <taxon>Ecdysozoa</taxon>
        <taxon>Arthropoda</taxon>
        <taxon>Crustacea</taxon>
        <taxon>Multicrustacea</taxon>
        <taxon>Malacostraca</taxon>
        <taxon>Eumalacostraca</taxon>
        <taxon>Eucarida</taxon>
        <taxon>Decapoda</taxon>
        <taxon>Pleocyemata</taxon>
        <taxon>Anomura</taxon>
        <taxon>Galatheoidea</taxon>
        <taxon>Porcellanidae</taxon>
        <taxon>Petrolisthes</taxon>
    </lineage>
</organism>